<name>A0A3T0N6I9_9RHOB</name>
<dbReference type="GO" id="GO:0042274">
    <property type="term" value="P:ribosomal small subunit biogenesis"/>
    <property type="evidence" value="ECO:0007669"/>
    <property type="project" value="UniProtKB-UniRule"/>
</dbReference>
<dbReference type="NCBIfam" id="TIGR00157">
    <property type="entry name" value="ribosome small subunit-dependent GTPase A"/>
    <property type="match status" value="1"/>
</dbReference>
<dbReference type="KEGG" id="sedi:EBB79_18230"/>
<keyword evidence="3 10" id="KW-0479">Metal-binding</keyword>
<dbReference type="CDD" id="cd01854">
    <property type="entry name" value="YjeQ_EngC"/>
    <property type="match status" value="1"/>
</dbReference>
<feature type="binding site" evidence="10">
    <location>
        <begin position="136"/>
        <end position="139"/>
    </location>
    <ligand>
        <name>GTP</name>
        <dbReference type="ChEBI" id="CHEBI:37565"/>
    </ligand>
</feature>
<evidence type="ECO:0000256" key="2">
    <source>
        <dbReference type="ARBA" id="ARBA00022517"/>
    </source>
</evidence>
<organism evidence="14 15">
    <name type="scientific">Parasedimentitalea marina</name>
    <dbReference type="NCBI Taxonomy" id="2483033"/>
    <lineage>
        <taxon>Bacteria</taxon>
        <taxon>Pseudomonadati</taxon>
        <taxon>Pseudomonadota</taxon>
        <taxon>Alphaproteobacteria</taxon>
        <taxon>Rhodobacterales</taxon>
        <taxon>Paracoccaceae</taxon>
        <taxon>Parasedimentitalea</taxon>
    </lineage>
</organism>
<reference evidence="14 15" key="1">
    <citation type="submission" date="2018-10" db="EMBL/GenBank/DDBJ databases">
        <title>Parasedimentitalea marina sp. nov., a psychrophilic bacterium isolated from deep seawater of the New Britain Trench.</title>
        <authorList>
            <person name="Cao J."/>
        </authorList>
    </citation>
    <scope>NUCLEOTIDE SEQUENCE [LARGE SCALE GENOMIC DNA]</scope>
    <source>
        <strain evidence="14 15">W43</strain>
    </source>
</reference>
<dbReference type="EMBL" id="CP033219">
    <property type="protein sequence ID" value="AZV79615.1"/>
    <property type="molecule type" value="Genomic_DNA"/>
</dbReference>
<feature type="binding site" evidence="10">
    <location>
        <position position="273"/>
    </location>
    <ligand>
        <name>Zn(2+)</name>
        <dbReference type="ChEBI" id="CHEBI:29105"/>
    </ligand>
</feature>
<feature type="binding site" evidence="10">
    <location>
        <begin position="188"/>
        <end position="196"/>
    </location>
    <ligand>
        <name>GTP</name>
        <dbReference type="ChEBI" id="CHEBI:37565"/>
    </ligand>
</feature>
<feature type="binding site" evidence="10">
    <location>
        <position position="281"/>
    </location>
    <ligand>
        <name>Zn(2+)</name>
        <dbReference type="ChEBI" id="CHEBI:29105"/>
    </ligand>
</feature>
<dbReference type="RefSeq" id="WP_127750203.1">
    <property type="nucleotide sequence ID" value="NZ_CP033219.1"/>
</dbReference>
<evidence type="ECO:0000259" key="13">
    <source>
        <dbReference type="PROSITE" id="PS51721"/>
    </source>
</evidence>
<dbReference type="PROSITE" id="PS50936">
    <property type="entry name" value="ENGC_GTPASE"/>
    <property type="match status" value="1"/>
</dbReference>
<gene>
    <name evidence="10 14" type="primary">rsgA</name>
    <name evidence="14" type="ORF">EBB79_18230</name>
</gene>
<dbReference type="Proteomes" id="UP000283063">
    <property type="component" value="Chromosome"/>
</dbReference>
<dbReference type="SUPFAM" id="SSF52540">
    <property type="entry name" value="P-loop containing nucleoside triphosphate hydrolases"/>
    <property type="match status" value="1"/>
</dbReference>
<dbReference type="PANTHER" id="PTHR32120:SF10">
    <property type="entry name" value="SMALL RIBOSOMAL SUBUNIT BIOGENESIS GTPASE RSGA"/>
    <property type="match status" value="1"/>
</dbReference>
<keyword evidence="4 10" id="KW-0699">rRNA-binding</keyword>
<dbReference type="PANTHER" id="PTHR32120">
    <property type="entry name" value="SMALL RIBOSOMAL SUBUNIT BIOGENESIS GTPASE RSGA"/>
    <property type="match status" value="1"/>
</dbReference>
<dbReference type="HAMAP" id="MF_01820">
    <property type="entry name" value="GTPase_RsgA"/>
    <property type="match status" value="1"/>
</dbReference>
<protein>
    <recommendedName>
        <fullName evidence="10">Small ribosomal subunit biogenesis GTPase RsgA</fullName>
        <ecNumber evidence="10">3.6.1.-</ecNumber>
    </recommendedName>
</protein>
<keyword evidence="15" id="KW-1185">Reference proteome</keyword>
<dbReference type="OrthoDB" id="9809485at2"/>
<evidence type="ECO:0000256" key="7">
    <source>
        <dbReference type="ARBA" id="ARBA00022833"/>
    </source>
</evidence>
<dbReference type="GO" id="GO:0005737">
    <property type="term" value="C:cytoplasm"/>
    <property type="evidence" value="ECO:0007669"/>
    <property type="project" value="UniProtKB-SubCell"/>
</dbReference>
<dbReference type="Pfam" id="PF03193">
    <property type="entry name" value="RsgA_GTPase"/>
    <property type="match status" value="1"/>
</dbReference>
<comment type="subcellular location">
    <subcellularLocation>
        <location evidence="10">Cytoplasm</location>
    </subcellularLocation>
</comment>
<dbReference type="GO" id="GO:0019843">
    <property type="term" value="F:rRNA binding"/>
    <property type="evidence" value="ECO:0007669"/>
    <property type="project" value="UniProtKB-KW"/>
</dbReference>
<evidence type="ECO:0000256" key="9">
    <source>
        <dbReference type="ARBA" id="ARBA00023134"/>
    </source>
</evidence>
<evidence type="ECO:0000256" key="5">
    <source>
        <dbReference type="ARBA" id="ARBA00022741"/>
    </source>
</evidence>
<dbReference type="PROSITE" id="PS51721">
    <property type="entry name" value="G_CP"/>
    <property type="match status" value="1"/>
</dbReference>
<dbReference type="GO" id="GO:0003924">
    <property type="term" value="F:GTPase activity"/>
    <property type="evidence" value="ECO:0007669"/>
    <property type="project" value="UniProtKB-UniRule"/>
</dbReference>
<comment type="cofactor">
    <cofactor evidence="10">
        <name>Zn(2+)</name>
        <dbReference type="ChEBI" id="CHEBI:29105"/>
    </cofactor>
    <text evidence="10">Binds 1 zinc ion per subunit.</text>
</comment>
<keyword evidence="6 10" id="KW-0378">Hydrolase</keyword>
<comment type="similarity">
    <text evidence="10">Belongs to the TRAFAC class YlqF/YawG GTPase family. RsgA subfamily.</text>
</comment>
<dbReference type="GO" id="GO:0046872">
    <property type="term" value="F:metal ion binding"/>
    <property type="evidence" value="ECO:0007669"/>
    <property type="project" value="UniProtKB-KW"/>
</dbReference>
<feature type="domain" description="EngC GTPase" evidence="12">
    <location>
        <begin position="97"/>
        <end position="243"/>
    </location>
</feature>
<keyword evidence="5 10" id="KW-0547">Nucleotide-binding</keyword>
<evidence type="ECO:0000256" key="8">
    <source>
        <dbReference type="ARBA" id="ARBA00022884"/>
    </source>
</evidence>
<evidence type="ECO:0000313" key="15">
    <source>
        <dbReference type="Proteomes" id="UP000283063"/>
    </source>
</evidence>
<keyword evidence="9 10" id="KW-0342">GTP-binding</keyword>
<feature type="region of interest" description="Disordered" evidence="11">
    <location>
        <begin position="307"/>
        <end position="341"/>
    </location>
</feature>
<keyword evidence="2 10" id="KW-0690">Ribosome biogenesis</keyword>
<evidence type="ECO:0000313" key="14">
    <source>
        <dbReference type="EMBL" id="AZV79615.1"/>
    </source>
</evidence>
<comment type="function">
    <text evidence="10">One of several proteins that assist in the late maturation steps of the functional core of the 30S ribosomal subunit. Helps release RbfA from mature subunits. May play a role in the assembly of ribosomal proteins into the subunit. Circularly permuted GTPase that catalyzes slow GTP hydrolysis, GTPase activity is stimulated by the 30S ribosomal subunit.</text>
</comment>
<comment type="subunit">
    <text evidence="10">Monomer. Associates with 30S ribosomal subunit, binds 16S rRNA.</text>
</comment>
<keyword evidence="7 10" id="KW-0862">Zinc</keyword>
<dbReference type="EC" id="3.6.1.-" evidence="10"/>
<feature type="binding site" evidence="10">
    <location>
        <position position="275"/>
    </location>
    <ligand>
        <name>Zn(2+)</name>
        <dbReference type="ChEBI" id="CHEBI:29105"/>
    </ligand>
</feature>
<dbReference type="InterPro" id="IPR010914">
    <property type="entry name" value="RsgA_GTPase_dom"/>
</dbReference>
<dbReference type="InterPro" id="IPR004881">
    <property type="entry name" value="Ribosome_biogen_GTPase_RsgA"/>
</dbReference>
<feature type="compositionally biased region" description="Basic residues" evidence="11">
    <location>
        <begin position="329"/>
        <end position="341"/>
    </location>
</feature>
<accession>A0A3T0N6I9</accession>
<dbReference type="Gene3D" id="1.10.40.50">
    <property type="entry name" value="Probable gtpase engc, domain 3"/>
    <property type="match status" value="1"/>
</dbReference>
<keyword evidence="8 10" id="KW-0694">RNA-binding</keyword>
<evidence type="ECO:0000256" key="4">
    <source>
        <dbReference type="ARBA" id="ARBA00022730"/>
    </source>
</evidence>
<dbReference type="InterPro" id="IPR030378">
    <property type="entry name" value="G_CP_dom"/>
</dbReference>
<evidence type="ECO:0000256" key="6">
    <source>
        <dbReference type="ARBA" id="ARBA00022801"/>
    </source>
</evidence>
<keyword evidence="1 10" id="KW-0963">Cytoplasm</keyword>
<dbReference type="AlphaFoldDB" id="A0A3T0N6I9"/>
<evidence type="ECO:0000256" key="3">
    <source>
        <dbReference type="ARBA" id="ARBA00022723"/>
    </source>
</evidence>
<feature type="binding site" evidence="10">
    <location>
        <position position="268"/>
    </location>
    <ligand>
        <name>Zn(2+)</name>
        <dbReference type="ChEBI" id="CHEBI:29105"/>
    </ligand>
</feature>
<dbReference type="GO" id="GO:0005525">
    <property type="term" value="F:GTP binding"/>
    <property type="evidence" value="ECO:0007669"/>
    <property type="project" value="UniProtKB-UniRule"/>
</dbReference>
<sequence>MTLTYSDLGWSNFFQSQQDADADLTPYRISAVHRDKLTGLSPDGEIQLLPDRLTGEFAVGDWVLANAADQVCERLERQTELSRRAAGTDAREQLIAANVDVLFITTSCNADFNLARLERYLALAHQSGCYPVVVLTKADVCEDASVYRKQAESLAASLTVLTLDAKNPDDVTQLLAWVKPSQTATLVGSSGVGKTTLTNGLTGSKDAVRDIREDDSKGRHTTTARYLRRMVNGGWLIDTPGMRALRIKDADEGVEEVFSDLMEIAQGCRFNDCSHSGEPGCAVTAAVKEGTLELARVERWQKLHRDEERNTETLVQSRRRDKGFGKMIKSMKRDHKGRKGY</sequence>
<evidence type="ECO:0000256" key="10">
    <source>
        <dbReference type="HAMAP-Rule" id="MF_01820"/>
    </source>
</evidence>
<evidence type="ECO:0000256" key="1">
    <source>
        <dbReference type="ARBA" id="ARBA00022490"/>
    </source>
</evidence>
<evidence type="ECO:0000256" key="11">
    <source>
        <dbReference type="SAM" id="MobiDB-lite"/>
    </source>
</evidence>
<evidence type="ECO:0000259" key="12">
    <source>
        <dbReference type="PROSITE" id="PS50936"/>
    </source>
</evidence>
<feature type="domain" description="CP-type G" evidence="13">
    <location>
        <begin position="91"/>
        <end position="245"/>
    </location>
</feature>
<proteinExistence type="inferred from homology"/>
<dbReference type="InterPro" id="IPR027417">
    <property type="entry name" value="P-loop_NTPase"/>
</dbReference>
<dbReference type="Gene3D" id="3.40.50.300">
    <property type="entry name" value="P-loop containing nucleotide triphosphate hydrolases"/>
    <property type="match status" value="1"/>
</dbReference>